<dbReference type="GO" id="GO:0005829">
    <property type="term" value="C:cytosol"/>
    <property type="evidence" value="ECO:0007669"/>
    <property type="project" value="TreeGrafter"/>
</dbReference>
<feature type="domain" description="Thioredoxin" evidence="2">
    <location>
        <begin position="1"/>
        <end position="107"/>
    </location>
</feature>
<dbReference type="KEGG" id="panc:E2636_04955"/>
<keyword evidence="4" id="KW-1185">Reference proteome</keyword>
<evidence type="ECO:0000256" key="1">
    <source>
        <dbReference type="SAM" id="MobiDB-lite"/>
    </source>
</evidence>
<dbReference type="PROSITE" id="PS51352">
    <property type="entry name" value="THIOREDOXIN_2"/>
    <property type="match status" value="1"/>
</dbReference>
<name>A0A4P6ZYF8_9BACL</name>
<sequence>MKSISTIEQFNDIISSNKEVIVKFSAGWCPDCTRMDMFIDPIVEEYKQQYTWYEVNRDELPEIAEKYDVMGIPSLLIFQDSEKKAHLHSANAKSPEQITEFLQSQNG</sequence>
<gene>
    <name evidence="3" type="ORF">E2636_04955</name>
</gene>
<dbReference type="RefSeq" id="WP_134209230.1">
    <property type="nucleotide sequence ID" value="NZ_CP038015.1"/>
</dbReference>
<evidence type="ECO:0000313" key="4">
    <source>
        <dbReference type="Proteomes" id="UP000294292"/>
    </source>
</evidence>
<dbReference type="Pfam" id="PF00085">
    <property type="entry name" value="Thioredoxin"/>
    <property type="match status" value="1"/>
</dbReference>
<dbReference type="InterPro" id="IPR013766">
    <property type="entry name" value="Thioredoxin_domain"/>
</dbReference>
<dbReference type="SUPFAM" id="SSF52833">
    <property type="entry name" value="Thioredoxin-like"/>
    <property type="match status" value="1"/>
</dbReference>
<dbReference type="GO" id="GO:0045454">
    <property type="term" value="P:cell redox homeostasis"/>
    <property type="evidence" value="ECO:0007669"/>
    <property type="project" value="TreeGrafter"/>
</dbReference>
<proteinExistence type="predicted"/>
<dbReference type="CDD" id="cd02947">
    <property type="entry name" value="TRX_family"/>
    <property type="match status" value="1"/>
</dbReference>
<reference evidence="3 4" key="1">
    <citation type="submission" date="2019-03" db="EMBL/GenBank/DDBJ databases">
        <title>Complete genome sequence of Paenisporosarcina antarctica CGMCC 1.6503T.</title>
        <authorList>
            <person name="Rong J.-C."/>
            <person name="Chi N.-Y."/>
            <person name="Zhang Q.-F."/>
        </authorList>
    </citation>
    <scope>NUCLEOTIDE SEQUENCE [LARGE SCALE GENOMIC DNA]</scope>
    <source>
        <strain evidence="3 4">CGMCC 1.6503</strain>
    </source>
</reference>
<dbReference type="Proteomes" id="UP000294292">
    <property type="component" value="Chromosome"/>
</dbReference>
<dbReference type="InterPro" id="IPR036249">
    <property type="entry name" value="Thioredoxin-like_sf"/>
</dbReference>
<evidence type="ECO:0000313" key="3">
    <source>
        <dbReference type="EMBL" id="QBP40516.1"/>
    </source>
</evidence>
<evidence type="ECO:0000259" key="2">
    <source>
        <dbReference type="PROSITE" id="PS51352"/>
    </source>
</evidence>
<protein>
    <submittedName>
        <fullName evidence="3">Thioredoxin</fullName>
    </submittedName>
</protein>
<feature type="compositionally biased region" description="Polar residues" evidence="1">
    <location>
        <begin position="91"/>
        <end position="107"/>
    </location>
</feature>
<dbReference type="GO" id="GO:0015035">
    <property type="term" value="F:protein-disulfide reductase activity"/>
    <property type="evidence" value="ECO:0007669"/>
    <property type="project" value="TreeGrafter"/>
</dbReference>
<dbReference type="PANTHER" id="PTHR45663">
    <property type="entry name" value="GEO12009P1"/>
    <property type="match status" value="1"/>
</dbReference>
<accession>A0A4P6ZYF8</accession>
<dbReference type="EMBL" id="CP038015">
    <property type="protein sequence ID" value="QBP40516.1"/>
    <property type="molecule type" value="Genomic_DNA"/>
</dbReference>
<dbReference type="OrthoDB" id="7629852at2"/>
<feature type="region of interest" description="Disordered" evidence="1">
    <location>
        <begin position="87"/>
        <end position="107"/>
    </location>
</feature>
<dbReference type="Gene3D" id="3.40.30.10">
    <property type="entry name" value="Glutaredoxin"/>
    <property type="match status" value="1"/>
</dbReference>
<dbReference type="AlphaFoldDB" id="A0A4P6ZYF8"/>
<dbReference type="PANTHER" id="PTHR45663:SF6">
    <property type="entry name" value="THIOREDOXIN-LIKE PROTEIN YDBP"/>
    <property type="match status" value="1"/>
</dbReference>
<organism evidence="3 4">
    <name type="scientific">Paenisporosarcina antarctica</name>
    <dbReference type="NCBI Taxonomy" id="417367"/>
    <lineage>
        <taxon>Bacteria</taxon>
        <taxon>Bacillati</taxon>
        <taxon>Bacillota</taxon>
        <taxon>Bacilli</taxon>
        <taxon>Bacillales</taxon>
        <taxon>Caryophanaceae</taxon>
        <taxon>Paenisporosarcina</taxon>
    </lineage>
</organism>